<evidence type="ECO:0000259" key="9">
    <source>
        <dbReference type="Pfam" id="PF00931"/>
    </source>
</evidence>
<dbReference type="PANTHER" id="PTHR36766">
    <property type="entry name" value="PLANT BROAD-SPECTRUM MILDEW RESISTANCE PROTEIN RPW8"/>
    <property type="match status" value="1"/>
</dbReference>
<feature type="domain" description="NB-ARC" evidence="9">
    <location>
        <begin position="168"/>
        <end position="337"/>
    </location>
</feature>
<dbReference type="OrthoDB" id="1896560at2759"/>
<accession>A0A2U1L6I5</accession>
<evidence type="ECO:0000259" key="11">
    <source>
        <dbReference type="Pfam" id="PF23559"/>
    </source>
</evidence>
<evidence type="ECO:0000256" key="6">
    <source>
        <dbReference type="ARBA" id="ARBA00022840"/>
    </source>
</evidence>
<dbReference type="Gene3D" id="1.10.10.10">
    <property type="entry name" value="Winged helix-like DNA-binding domain superfamily/Winged helix DNA-binding domain"/>
    <property type="match status" value="1"/>
</dbReference>
<dbReference type="GO" id="GO:0006952">
    <property type="term" value="P:defense response"/>
    <property type="evidence" value="ECO:0007669"/>
    <property type="project" value="UniProtKB-KW"/>
</dbReference>
<sequence length="1449" mass="163009">MAELVLSALLHVIFEKLTSAAMNKIARSKEIHSELKKWESKLPLIRSLLNDASQKEVTDEAVKQWLNGLQHLAYDIDDFLDALATDAMHHESDQGISSKVRKLIPACCTSFSLNTRMGGKLNSITTRLQELIDEKNNLGLTVKDGGSKNMNRSYQTSLVDAHSIVGREDDKKELLQKLLGDEPCSKNFSIVPIVGMGGMGKTTLAKLLYDDEQVKDRFELKAWVCVSDDFDNFNISKVIFQSTGGENKEFADLNLLQAALKNQLTGKRFLLVLDDIWSEKLEDWETLVAPFIDVAHGSKIIITTRKQQLLNKLGYDHPYDLKKLSLDDALSLFAQYALGLKNFDSHPVLRPHGEGIVRKCGGLPLALKSLGSLLRTKTDEEYWKQLLNSEIWMLEDGGEIVPALRLSYLDLSARLKQLFAYCCLIPKDYVFEKDDLILWWMAEGFLQNSTTEKSKEFLGEEYFQELLSRSFFQRAPHEESLFVMHDLMNDLATFVAGEFYSRLDIDVEKNIRKEAFKKYRHMSFVCETYMTYNKFKAFERADSLRTFLAMPNMVGYSWKGLNFSSKILVDTLPQLPLLRVLSLSRLDIDEAFERANSLRTFLAMPNVVGNSWQKFYLSSKILVDTLPQLPLLRVLSLSRLDIVEVPDCVGKMKHLRYLNLSRTRIKHLPENVCNLYNLQTLIVSGCNSLTTLPDNFLKLKNLRHFDIRDTLLWNMMPLGISEMKSLQILSNKIVVENDDSFISGLKNVKNLQGNISIDGLDKVKSARDIREVNLSQKRVSKLHVEWSDDFNDARNETLENEVLNALKPHSDNLKDLLIVSYGGKVFPKWIGDTSFHQLTSASIRGCRNCTFLPALGQLPSLKKLYIRSLKEVKVVGSEFLGTGIAFPKLESLSFEHMSGWEAWSTKSGVVGAVMFPCLEVLQIGNCPKLAEVSLEALPSLRVLHLSSCGDGVLRSLVHLASSVTRLSIHGISGLSDEVWRGVMDHLGAVEELEIERCNEMRYLWESEAEASKVLVNLRKLEVGYCSKLVSLGEKEEDGCNQLTSLRILELRSCKNLERCNLPNNIQELNIRFCRMIASVSFPTGGHKLKSLKIANCEQLPDTELLNTSMPLMLEVVHIERWENLKSINELTSFIHITELEIADCSSIESMVELACFIHLTRLRIEDCSSLESFPAADLPNLTSLTRLAIKDCKSMDVDSFGLWPPNLGTLGIGGLKKPISKFGPQNFPPSLVDLHLYGGSAEEEDDVTSGSQLSHMLPSSLTTLWLEDFEKLETVSMGLQHLTSLQQLIIDDCPEIQDLPEELLPSLLSLGIGGCRDELKEKTSRRGSYWPRISYIPDVDIAGISDGVINVVTGFGETAVAAISSHMDIDCVSFTGSTEVGRVVMQAVATSNLKAVSLELGDKAPHCHRLTHGYMFGNMERKTLNMFSKSVWMQDKVNACFLRLQISFS</sequence>
<dbReference type="FunFam" id="3.40.50.300:FF:001091">
    <property type="entry name" value="Probable disease resistance protein At1g61300"/>
    <property type="match status" value="1"/>
</dbReference>
<keyword evidence="3" id="KW-0677">Repeat</keyword>
<dbReference type="InterPro" id="IPR016161">
    <property type="entry name" value="Ald_DH/histidinol_DH"/>
</dbReference>
<keyword evidence="4" id="KW-0547">Nucleotide-binding</keyword>
<dbReference type="InterPro" id="IPR027417">
    <property type="entry name" value="P-loop_NTPase"/>
</dbReference>
<dbReference type="InterPro" id="IPR002182">
    <property type="entry name" value="NB-ARC"/>
</dbReference>
<dbReference type="InterPro" id="IPR016162">
    <property type="entry name" value="Ald_DH_N"/>
</dbReference>
<comment type="similarity">
    <text evidence="1">Belongs to the disease resistance NB-LRR family.</text>
</comment>
<dbReference type="GO" id="GO:0051707">
    <property type="term" value="P:response to other organism"/>
    <property type="evidence" value="ECO:0007669"/>
    <property type="project" value="UniProtKB-ARBA"/>
</dbReference>
<dbReference type="InterPro" id="IPR015590">
    <property type="entry name" value="Aldehyde_DH_dom"/>
</dbReference>
<dbReference type="Pfam" id="PF23559">
    <property type="entry name" value="WHD_DRP"/>
    <property type="match status" value="1"/>
</dbReference>
<feature type="signal peptide" evidence="7">
    <location>
        <begin position="1"/>
        <end position="20"/>
    </location>
</feature>
<keyword evidence="5" id="KW-0611">Plant defense</keyword>
<keyword evidence="2" id="KW-0433">Leucine-rich repeat</keyword>
<dbReference type="SUPFAM" id="SSF53720">
    <property type="entry name" value="ALDH-like"/>
    <property type="match status" value="1"/>
</dbReference>
<reference evidence="13 14" key="1">
    <citation type="journal article" date="2018" name="Mol. Plant">
        <title>The genome of Artemisia annua provides insight into the evolution of Asteraceae family and artemisinin biosynthesis.</title>
        <authorList>
            <person name="Shen Q."/>
            <person name="Zhang L."/>
            <person name="Liao Z."/>
            <person name="Wang S."/>
            <person name="Yan T."/>
            <person name="Shi P."/>
            <person name="Liu M."/>
            <person name="Fu X."/>
            <person name="Pan Q."/>
            <person name="Wang Y."/>
            <person name="Lv Z."/>
            <person name="Lu X."/>
            <person name="Zhang F."/>
            <person name="Jiang W."/>
            <person name="Ma Y."/>
            <person name="Chen M."/>
            <person name="Hao X."/>
            <person name="Li L."/>
            <person name="Tang Y."/>
            <person name="Lv G."/>
            <person name="Zhou Y."/>
            <person name="Sun X."/>
            <person name="Brodelius P.E."/>
            <person name="Rose J.K.C."/>
            <person name="Tang K."/>
        </authorList>
    </citation>
    <scope>NUCLEOTIDE SEQUENCE [LARGE SCALE GENOMIC DNA]</scope>
    <source>
        <strain evidence="14">cv. Huhao1</strain>
        <tissue evidence="13">Leaf</tissue>
    </source>
</reference>
<evidence type="ECO:0000259" key="8">
    <source>
        <dbReference type="Pfam" id="PF00171"/>
    </source>
</evidence>
<comment type="caution">
    <text evidence="13">The sequence shown here is derived from an EMBL/GenBank/DDBJ whole genome shotgun (WGS) entry which is preliminary data.</text>
</comment>
<dbReference type="Pfam" id="PF18052">
    <property type="entry name" value="Rx_N"/>
    <property type="match status" value="1"/>
</dbReference>
<dbReference type="InterPro" id="IPR042197">
    <property type="entry name" value="Apaf_helical"/>
</dbReference>
<dbReference type="EMBL" id="PKPP01011195">
    <property type="protein sequence ID" value="PWA44588.1"/>
    <property type="molecule type" value="Genomic_DNA"/>
</dbReference>
<gene>
    <name evidence="13" type="ORF">CTI12_AA425570</name>
</gene>
<dbReference type="InterPro" id="IPR058922">
    <property type="entry name" value="WHD_DRP"/>
</dbReference>
<dbReference type="Pfam" id="PF25019">
    <property type="entry name" value="LRR_R13L1-DRL21"/>
    <property type="match status" value="1"/>
</dbReference>
<evidence type="ECO:0000256" key="7">
    <source>
        <dbReference type="SAM" id="SignalP"/>
    </source>
</evidence>
<feature type="domain" description="Aldehyde dehydrogenase" evidence="8">
    <location>
        <begin position="1342"/>
        <end position="1406"/>
    </location>
</feature>
<evidence type="ECO:0000313" key="14">
    <source>
        <dbReference type="Proteomes" id="UP000245207"/>
    </source>
</evidence>
<proteinExistence type="inferred from homology"/>
<dbReference type="Gene3D" id="1.20.5.4130">
    <property type="match status" value="1"/>
</dbReference>
<dbReference type="GO" id="GO:0005524">
    <property type="term" value="F:ATP binding"/>
    <property type="evidence" value="ECO:0007669"/>
    <property type="project" value="UniProtKB-KW"/>
</dbReference>
<keyword evidence="7" id="KW-0732">Signal</keyword>
<keyword evidence="6" id="KW-0067">ATP-binding</keyword>
<feature type="domain" description="Disease resistance protein winged helix" evidence="11">
    <location>
        <begin position="425"/>
        <end position="492"/>
    </location>
</feature>
<feature type="chain" id="PRO_5015458855" evidence="7">
    <location>
        <begin position="21"/>
        <end position="1449"/>
    </location>
</feature>
<organism evidence="13 14">
    <name type="scientific">Artemisia annua</name>
    <name type="common">Sweet wormwood</name>
    <dbReference type="NCBI Taxonomy" id="35608"/>
    <lineage>
        <taxon>Eukaryota</taxon>
        <taxon>Viridiplantae</taxon>
        <taxon>Streptophyta</taxon>
        <taxon>Embryophyta</taxon>
        <taxon>Tracheophyta</taxon>
        <taxon>Spermatophyta</taxon>
        <taxon>Magnoliopsida</taxon>
        <taxon>eudicotyledons</taxon>
        <taxon>Gunneridae</taxon>
        <taxon>Pentapetalae</taxon>
        <taxon>asterids</taxon>
        <taxon>campanulids</taxon>
        <taxon>Asterales</taxon>
        <taxon>Asteraceae</taxon>
        <taxon>Asteroideae</taxon>
        <taxon>Anthemideae</taxon>
        <taxon>Artemisiinae</taxon>
        <taxon>Artemisia</taxon>
    </lineage>
</organism>
<dbReference type="InterPro" id="IPR036388">
    <property type="entry name" value="WH-like_DNA-bd_sf"/>
</dbReference>
<evidence type="ECO:0000256" key="2">
    <source>
        <dbReference type="ARBA" id="ARBA00022614"/>
    </source>
</evidence>
<evidence type="ECO:0000256" key="1">
    <source>
        <dbReference type="ARBA" id="ARBA00008894"/>
    </source>
</evidence>
<keyword evidence="14" id="KW-1185">Reference proteome</keyword>
<dbReference type="InterPro" id="IPR056789">
    <property type="entry name" value="LRR_R13L1-DRL21"/>
</dbReference>
<evidence type="ECO:0000259" key="10">
    <source>
        <dbReference type="Pfam" id="PF18052"/>
    </source>
</evidence>
<dbReference type="GO" id="GO:0016491">
    <property type="term" value="F:oxidoreductase activity"/>
    <property type="evidence" value="ECO:0007669"/>
    <property type="project" value="InterPro"/>
</dbReference>
<dbReference type="Gene3D" id="3.40.605.10">
    <property type="entry name" value="Aldehyde Dehydrogenase, Chain A, domain 1"/>
    <property type="match status" value="1"/>
</dbReference>
<evidence type="ECO:0000256" key="5">
    <source>
        <dbReference type="ARBA" id="ARBA00022821"/>
    </source>
</evidence>
<dbReference type="SUPFAM" id="SSF52058">
    <property type="entry name" value="L domain-like"/>
    <property type="match status" value="2"/>
</dbReference>
<dbReference type="InterPro" id="IPR032675">
    <property type="entry name" value="LRR_dom_sf"/>
</dbReference>
<evidence type="ECO:0000259" key="12">
    <source>
        <dbReference type="Pfam" id="PF25019"/>
    </source>
</evidence>
<dbReference type="GO" id="GO:0043531">
    <property type="term" value="F:ADP binding"/>
    <property type="evidence" value="ECO:0007669"/>
    <property type="project" value="InterPro"/>
</dbReference>
<feature type="domain" description="Disease resistance N-terminal" evidence="10">
    <location>
        <begin position="11"/>
        <end position="94"/>
    </location>
</feature>
<dbReference type="Gene3D" id="1.10.8.430">
    <property type="entry name" value="Helical domain of apoptotic protease-activating factors"/>
    <property type="match status" value="1"/>
</dbReference>
<dbReference type="PRINTS" id="PR00364">
    <property type="entry name" value="DISEASERSIST"/>
</dbReference>
<dbReference type="Pfam" id="PF00931">
    <property type="entry name" value="NB-ARC"/>
    <property type="match status" value="1"/>
</dbReference>
<dbReference type="Gene3D" id="3.40.50.300">
    <property type="entry name" value="P-loop containing nucleotide triphosphate hydrolases"/>
    <property type="match status" value="1"/>
</dbReference>
<dbReference type="Pfam" id="PF00171">
    <property type="entry name" value="Aldedh"/>
    <property type="match status" value="1"/>
</dbReference>
<evidence type="ECO:0000313" key="13">
    <source>
        <dbReference type="EMBL" id="PWA44588.1"/>
    </source>
</evidence>
<evidence type="ECO:0000256" key="3">
    <source>
        <dbReference type="ARBA" id="ARBA00022737"/>
    </source>
</evidence>
<dbReference type="PANTHER" id="PTHR36766:SF61">
    <property type="entry name" value="NB-ARC DOMAIN DISEASE RESISTANCE PROTEIN"/>
    <property type="match status" value="1"/>
</dbReference>
<dbReference type="InterPro" id="IPR041118">
    <property type="entry name" value="Rx_N"/>
</dbReference>
<dbReference type="Proteomes" id="UP000245207">
    <property type="component" value="Unassembled WGS sequence"/>
</dbReference>
<dbReference type="Gene3D" id="3.80.10.10">
    <property type="entry name" value="Ribonuclease Inhibitor"/>
    <property type="match status" value="4"/>
</dbReference>
<feature type="domain" description="R13L1/DRL21-like LRR repeat region" evidence="12">
    <location>
        <begin position="742"/>
        <end position="868"/>
    </location>
</feature>
<name>A0A2U1L6I5_ARTAN</name>
<evidence type="ECO:0000256" key="4">
    <source>
        <dbReference type="ARBA" id="ARBA00022741"/>
    </source>
</evidence>
<dbReference type="SUPFAM" id="SSF52540">
    <property type="entry name" value="P-loop containing nucleoside triphosphate hydrolases"/>
    <property type="match status" value="1"/>
</dbReference>
<protein>
    <submittedName>
        <fullName evidence="13">NBS-LRR resistance-like protein</fullName>
    </submittedName>
</protein>